<comment type="subunit">
    <text evidence="4">Binds to histones H3 and H4.</text>
</comment>
<evidence type="ECO:0000256" key="9">
    <source>
        <dbReference type="SAM" id="MobiDB-lite"/>
    </source>
</evidence>
<dbReference type="PIRSF" id="PIRSF001473">
    <property type="entry name" value="FK506-bp_FPR3"/>
    <property type="match status" value="1"/>
</dbReference>
<dbReference type="EC" id="5.2.1.8" evidence="7"/>
<proteinExistence type="inferred from homology"/>
<evidence type="ECO:0000313" key="12">
    <source>
        <dbReference type="Proteomes" id="UP000246991"/>
    </source>
</evidence>
<evidence type="ECO:0000256" key="1">
    <source>
        <dbReference type="ARBA" id="ARBA00000971"/>
    </source>
</evidence>
<feature type="compositionally biased region" description="Acidic residues" evidence="9">
    <location>
        <begin position="181"/>
        <end position="216"/>
    </location>
</feature>
<comment type="caution">
    <text evidence="11">The sequence shown here is derived from an EMBL/GenBank/DDBJ whole genome shotgun (WGS) entry which is preliminary data.</text>
</comment>
<comment type="function">
    <text evidence="2">PPIase that acts as a histone chaperone. Histone proline isomerase that increases the rate of cis-trans isomerization at prolines on the histone H3 N-terminal tail. Proline isomerization influences H3 methylation thereby regulating gene expression.</text>
</comment>
<protein>
    <recommendedName>
        <fullName evidence="7">FK506-binding protein</fullName>
        <ecNumber evidence="7">5.2.1.8</ecNumber>
    </recommendedName>
</protein>
<feature type="compositionally biased region" description="Acidic residues" evidence="9">
    <location>
        <begin position="105"/>
        <end position="122"/>
    </location>
</feature>
<keyword evidence="6 7" id="KW-0413">Isomerase</keyword>
<evidence type="ECO:0000256" key="5">
    <source>
        <dbReference type="ARBA" id="ARBA00023110"/>
    </source>
</evidence>
<comment type="catalytic activity">
    <reaction evidence="1 7 8">
        <text>[protein]-peptidylproline (omega=180) = [protein]-peptidylproline (omega=0)</text>
        <dbReference type="Rhea" id="RHEA:16237"/>
        <dbReference type="Rhea" id="RHEA-COMP:10747"/>
        <dbReference type="Rhea" id="RHEA-COMP:10748"/>
        <dbReference type="ChEBI" id="CHEBI:83833"/>
        <dbReference type="ChEBI" id="CHEBI:83834"/>
        <dbReference type="EC" id="5.2.1.8"/>
    </reaction>
</comment>
<feature type="compositionally biased region" description="Basic and acidic residues" evidence="9">
    <location>
        <begin position="289"/>
        <end position="298"/>
    </location>
</feature>
<dbReference type="Pfam" id="PF17800">
    <property type="entry name" value="NPL"/>
    <property type="match status" value="1"/>
</dbReference>
<dbReference type="GO" id="GO:0003755">
    <property type="term" value="F:peptidyl-prolyl cis-trans isomerase activity"/>
    <property type="evidence" value="ECO:0007669"/>
    <property type="project" value="UniProtKB-KW"/>
</dbReference>
<dbReference type="InterPro" id="IPR046357">
    <property type="entry name" value="PPIase_dom_sf"/>
</dbReference>
<feature type="region of interest" description="Disordered" evidence="9">
    <location>
        <begin position="39"/>
        <end position="122"/>
    </location>
</feature>
<dbReference type="SUPFAM" id="SSF54534">
    <property type="entry name" value="FKBP-like"/>
    <property type="match status" value="1"/>
</dbReference>
<dbReference type="InterPro" id="IPR041232">
    <property type="entry name" value="NPL"/>
</dbReference>
<organism evidence="11 12">
    <name type="scientific">Tuber magnatum</name>
    <name type="common">white Piedmont truffle</name>
    <dbReference type="NCBI Taxonomy" id="42249"/>
    <lineage>
        <taxon>Eukaryota</taxon>
        <taxon>Fungi</taxon>
        <taxon>Dikarya</taxon>
        <taxon>Ascomycota</taxon>
        <taxon>Pezizomycotina</taxon>
        <taxon>Pezizomycetes</taxon>
        <taxon>Pezizales</taxon>
        <taxon>Tuberaceae</taxon>
        <taxon>Tuber</taxon>
    </lineage>
</organism>
<feature type="compositionally biased region" description="Basic and acidic residues" evidence="9">
    <location>
        <begin position="245"/>
        <end position="279"/>
    </location>
</feature>
<sequence length="465" mass="50587">MSSLLPVALWSLHISPEQSPVPAVDAFPATIRLTMAAIDPSAKPYDAGKPKRTTLKVLHERIANSDSNSDSGSDSDSDSEEGEEKVIKSSPRSKHSPKSKTSSDDSMDIEGSDDDFDSAAGDSDEFEALDTFVVCTLDSDKHYQQTLDLVIGDDEFVYFKVDGNYDVYLTGNYVISPGDAYDSDGEDGDGDYDLPPDENELYPDEETDSDELDDLDDPPRIQEVDTDEEGAAEASKTLTPTNGTSKKDKKVEKAEKVDKKADKKSLKRPAEDEEPRTIDEMIEGAKPAPENKGEAEKKLSKKQLKKLKANDGKAVEATADSKAKEAKKVQFAKELEQGPTGSPITAEKKEKKTPSAKRVIQGVTVMDSKVGTGTTAKKGSKLYMRYIGKLENGKVFGSNTKGKPFTFQLGKGEVIKGWDVGLEGMRVGGERRLNIPAALAYGKKNIPGIPPNSNLIFDFKLTDIK</sequence>
<keyword evidence="12" id="KW-1185">Reference proteome</keyword>
<keyword evidence="5 7" id="KW-0697">Rotamase</keyword>
<dbReference type="GO" id="GO:0000785">
    <property type="term" value="C:chromatin"/>
    <property type="evidence" value="ECO:0007669"/>
    <property type="project" value="TreeGrafter"/>
</dbReference>
<feature type="domain" description="PPIase FKBP-type" evidence="10">
    <location>
        <begin position="379"/>
        <end position="465"/>
    </location>
</feature>
<evidence type="ECO:0000256" key="3">
    <source>
        <dbReference type="ARBA" id="ARBA00007838"/>
    </source>
</evidence>
<feature type="compositionally biased region" description="Acidic residues" evidence="9">
    <location>
        <begin position="73"/>
        <end position="83"/>
    </location>
</feature>
<evidence type="ECO:0000313" key="11">
    <source>
        <dbReference type="EMBL" id="PWW73365.1"/>
    </source>
</evidence>
<dbReference type="GO" id="GO:0005730">
    <property type="term" value="C:nucleolus"/>
    <property type="evidence" value="ECO:0007669"/>
    <property type="project" value="TreeGrafter"/>
</dbReference>
<comment type="similarity">
    <text evidence="3">Belongs to the FKBP-type PPIase family. FKBP3/4 subfamily.</text>
</comment>
<dbReference type="Pfam" id="PF00254">
    <property type="entry name" value="FKBP_C"/>
    <property type="match status" value="1"/>
</dbReference>
<dbReference type="Proteomes" id="UP000246991">
    <property type="component" value="Unassembled WGS sequence"/>
</dbReference>
<accession>A0A317SG33</accession>
<evidence type="ECO:0000256" key="8">
    <source>
        <dbReference type="PROSITE-ProRule" id="PRU00277"/>
    </source>
</evidence>
<dbReference type="PANTHER" id="PTHR43811:SF19">
    <property type="entry name" value="39 KDA FK506-BINDING NUCLEAR PROTEIN"/>
    <property type="match status" value="1"/>
</dbReference>
<evidence type="ECO:0000256" key="4">
    <source>
        <dbReference type="ARBA" id="ARBA00011865"/>
    </source>
</evidence>
<feature type="compositionally biased region" description="Basic and acidic residues" evidence="9">
    <location>
        <begin position="308"/>
        <end position="336"/>
    </location>
</feature>
<dbReference type="FunFam" id="3.10.50.40:FF:000006">
    <property type="entry name" value="Peptidyl-prolyl cis-trans isomerase"/>
    <property type="match status" value="1"/>
</dbReference>
<dbReference type="STRING" id="42249.A0A317SG33"/>
<dbReference type="OrthoDB" id="77911at2759"/>
<dbReference type="AlphaFoldDB" id="A0A317SG33"/>
<dbReference type="PROSITE" id="PS50059">
    <property type="entry name" value="FKBP_PPIASE"/>
    <property type="match status" value="1"/>
</dbReference>
<dbReference type="EMBL" id="PYWC01000081">
    <property type="protein sequence ID" value="PWW73365.1"/>
    <property type="molecule type" value="Genomic_DNA"/>
</dbReference>
<evidence type="ECO:0000256" key="7">
    <source>
        <dbReference type="PIRNR" id="PIRNR001473"/>
    </source>
</evidence>
<dbReference type="InterPro" id="IPR023566">
    <property type="entry name" value="PPIase_Fpr3/Fpr4-like"/>
</dbReference>
<name>A0A317SG33_9PEZI</name>
<evidence type="ECO:0000259" key="10">
    <source>
        <dbReference type="PROSITE" id="PS50059"/>
    </source>
</evidence>
<evidence type="ECO:0000256" key="2">
    <source>
        <dbReference type="ARBA" id="ARBA00002221"/>
    </source>
</evidence>
<feature type="region of interest" description="Disordered" evidence="9">
    <location>
        <begin position="179"/>
        <end position="357"/>
    </location>
</feature>
<dbReference type="Gene3D" id="2.60.120.340">
    <property type="entry name" value="Nucleoplasmin core domain"/>
    <property type="match status" value="1"/>
</dbReference>
<dbReference type="InterPro" id="IPR001179">
    <property type="entry name" value="PPIase_FKBP_dom"/>
</dbReference>
<gene>
    <name evidence="11" type="ORF">C7212DRAFT_355219</name>
</gene>
<dbReference type="Gene3D" id="3.10.50.40">
    <property type="match status" value="1"/>
</dbReference>
<evidence type="ECO:0000256" key="6">
    <source>
        <dbReference type="ARBA" id="ARBA00023235"/>
    </source>
</evidence>
<reference evidence="11 12" key="1">
    <citation type="submission" date="2018-03" db="EMBL/GenBank/DDBJ databases">
        <title>Genomes of Pezizomycetes fungi and the evolution of truffles.</title>
        <authorList>
            <person name="Murat C."/>
            <person name="Payen T."/>
            <person name="Noel B."/>
            <person name="Kuo A."/>
            <person name="Martin F.M."/>
        </authorList>
    </citation>
    <scope>NUCLEOTIDE SEQUENCE [LARGE SCALE GENOMIC DNA]</scope>
    <source>
        <strain evidence="11">091103-1</strain>
    </source>
</reference>
<dbReference type="PANTHER" id="PTHR43811">
    <property type="entry name" value="FKBP-TYPE PEPTIDYL-PROLYL CIS-TRANS ISOMERASE FKPA"/>
    <property type="match status" value="1"/>
</dbReference>